<dbReference type="PANTHER" id="PTHR48104:SF30">
    <property type="entry name" value="METACASPASE-1"/>
    <property type="match status" value="1"/>
</dbReference>
<dbReference type="AlphaFoldDB" id="X0VWF7"/>
<comment type="caution">
    <text evidence="2">The sequence shown here is derived from an EMBL/GenBank/DDBJ whole genome shotgun (WGS) entry which is preliminary data.</text>
</comment>
<dbReference type="InterPro" id="IPR011600">
    <property type="entry name" value="Pept_C14_caspase"/>
</dbReference>
<proteinExistence type="predicted"/>
<evidence type="ECO:0000313" key="2">
    <source>
        <dbReference type="EMBL" id="GAG16778.1"/>
    </source>
</evidence>
<dbReference type="GO" id="GO:0005737">
    <property type="term" value="C:cytoplasm"/>
    <property type="evidence" value="ECO:0007669"/>
    <property type="project" value="TreeGrafter"/>
</dbReference>
<name>X0VWF7_9ZZZZ</name>
<gene>
    <name evidence="2" type="ORF">S01H1_56229</name>
</gene>
<dbReference type="GO" id="GO:0006508">
    <property type="term" value="P:proteolysis"/>
    <property type="evidence" value="ECO:0007669"/>
    <property type="project" value="InterPro"/>
</dbReference>
<dbReference type="InterPro" id="IPR050452">
    <property type="entry name" value="Metacaspase"/>
</dbReference>
<accession>X0VWF7</accession>
<dbReference type="GO" id="GO:0004197">
    <property type="term" value="F:cysteine-type endopeptidase activity"/>
    <property type="evidence" value="ECO:0007669"/>
    <property type="project" value="InterPro"/>
</dbReference>
<sequence length="257" mass="28408">TNFIPTVSCEITEDSVKVCGNSETEYWAVIVGISDYYGVRNDLPVSKRHLSLLYDVLVSKNNWKEDHIKLLLNNNAKRESILNALDWLISNADADDIAVFSFQGHGYSIDDENGDENDGKDEGIVPWEGIEAIITDDELDEKFDSINCTGLMLIFNSCLSGGLIDTDKHGLAFVKSKIFTEEFSSDIEGNGRVVLMSSMDQGLALAFPSITRQVAYGLKGYADKDIEGDIGFGVISAEEVALFAKKQIQKIFLLVFL</sequence>
<reference evidence="2" key="1">
    <citation type="journal article" date="2014" name="Front. Microbiol.">
        <title>High frequency of phylogenetically diverse reductive dehalogenase-homologous genes in deep subseafloor sedimentary metagenomes.</title>
        <authorList>
            <person name="Kawai M."/>
            <person name="Futagami T."/>
            <person name="Toyoda A."/>
            <person name="Takaki Y."/>
            <person name="Nishi S."/>
            <person name="Hori S."/>
            <person name="Arai W."/>
            <person name="Tsubouchi T."/>
            <person name="Morono Y."/>
            <person name="Uchiyama I."/>
            <person name="Ito T."/>
            <person name="Fujiyama A."/>
            <person name="Inagaki F."/>
            <person name="Takami H."/>
        </authorList>
    </citation>
    <scope>NUCLEOTIDE SEQUENCE</scope>
    <source>
        <strain evidence="2">Expedition CK06-06</strain>
    </source>
</reference>
<dbReference type="Gene3D" id="3.40.50.1460">
    <property type="match status" value="1"/>
</dbReference>
<feature type="non-terminal residue" evidence="2">
    <location>
        <position position="257"/>
    </location>
</feature>
<dbReference type="EMBL" id="BARS01036598">
    <property type="protein sequence ID" value="GAG16778.1"/>
    <property type="molecule type" value="Genomic_DNA"/>
</dbReference>
<dbReference type="InterPro" id="IPR029030">
    <property type="entry name" value="Caspase-like_dom_sf"/>
</dbReference>
<feature type="non-terminal residue" evidence="2">
    <location>
        <position position="1"/>
    </location>
</feature>
<evidence type="ECO:0000259" key="1">
    <source>
        <dbReference type="Pfam" id="PF00656"/>
    </source>
</evidence>
<organism evidence="2">
    <name type="scientific">marine sediment metagenome</name>
    <dbReference type="NCBI Taxonomy" id="412755"/>
    <lineage>
        <taxon>unclassified sequences</taxon>
        <taxon>metagenomes</taxon>
        <taxon>ecological metagenomes</taxon>
    </lineage>
</organism>
<dbReference type="PANTHER" id="PTHR48104">
    <property type="entry name" value="METACASPASE-4"/>
    <property type="match status" value="1"/>
</dbReference>
<dbReference type="Pfam" id="PF00656">
    <property type="entry name" value="Peptidase_C14"/>
    <property type="match status" value="1"/>
</dbReference>
<protein>
    <recommendedName>
        <fullName evidence="1">Peptidase C14 caspase domain-containing protein</fullName>
    </recommendedName>
</protein>
<feature type="domain" description="Peptidase C14 caspase" evidence="1">
    <location>
        <begin position="27"/>
        <end position="169"/>
    </location>
</feature>
<dbReference type="SUPFAM" id="SSF52129">
    <property type="entry name" value="Caspase-like"/>
    <property type="match status" value="1"/>
</dbReference>